<evidence type="ECO:0000313" key="1">
    <source>
        <dbReference type="EMBL" id="NMC62360.1"/>
    </source>
</evidence>
<dbReference type="AlphaFoldDB" id="A0A7X9FQC6"/>
<dbReference type="Gene3D" id="3.10.450.620">
    <property type="entry name" value="JHP933, nucleotidyltransferase-like core domain"/>
    <property type="match status" value="1"/>
</dbReference>
<gene>
    <name evidence="1" type="ORF">GYA55_04260</name>
</gene>
<accession>A0A7X9FQC6</accession>
<dbReference type="GO" id="GO:0016740">
    <property type="term" value="F:transferase activity"/>
    <property type="evidence" value="ECO:0007669"/>
    <property type="project" value="UniProtKB-KW"/>
</dbReference>
<dbReference type="Proteomes" id="UP000524246">
    <property type="component" value="Unassembled WGS sequence"/>
</dbReference>
<dbReference type="EMBL" id="JAAZON010000178">
    <property type="protein sequence ID" value="NMC62360.1"/>
    <property type="molecule type" value="Genomic_DNA"/>
</dbReference>
<comment type="caution">
    <text evidence="1">The sequence shown here is derived from an EMBL/GenBank/DDBJ whole genome shotgun (WGS) entry which is preliminary data.</text>
</comment>
<dbReference type="Pfam" id="PF08843">
    <property type="entry name" value="AbiEii"/>
    <property type="match status" value="1"/>
</dbReference>
<reference evidence="1 2" key="1">
    <citation type="journal article" date="2020" name="Biotechnol. Biofuels">
        <title>New insights from the biogas microbiome by comprehensive genome-resolved metagenomics of nearly 1600 species originating from multiple anaerobic digesters.</title>
        <authorList>
            <person name="Campanaro S."/>
            <person name="Treu L."/>
            <person name="Rodriguez-R L.M."/>
            <person name="Kovalovszki A."/>
            <person name="Ziels R.M."/>
            <person name="Maus I."/>
            <person name="Zhu X."/>
            <person name="Kougias P.G."/>
            <person name="Basile A."/>
            <person name="Luo G."/>
            <person name="Schluter A."/>
            <person name="Konstantinidis K.T."/>
            <person name="Angelidaki I."/>
        </authorList>
    </citation>
    <scope>NUCLEOTIDE SEQUENCE [LARGE SCALE GENOMIC DNA]</scope>
    <source>
        <strain evidence="1">AS27yjCOA_65</strain>
    </source>
</reference>
<protein>
    <submittedName>
        <fullName evidence="1">Nucleotidyl transferase AbiEii/AbiGii toxin family protein</fullName>
    </submittedName>
</protein>
<evidence type="ECO:0000313" key="2">
    <source>
        <dbReference type="Proteomes" id="UP000524246"/>
    </source>
</evidence>
<proteinExistence type="predicted"/>
<keyword evidence="1" id="KW-0808">Transferase</keyword>
<sequence length="268" mass="30582">MKEYLASLVKQTNTPLEGKNLAREYLQARILESLQKSGAMIPLAFHGGTALRFLFSHGRFSEDLDFALEGNRESYDFREYLKAIRSDLSPEGYQIEIKANDQKTVNSAFIRFPGLLYEMGLSPMQSEVLAVKIEVDTNPPKGAGLSTTVVRRFIVLQLHHHDKASLLSGKLHAILQRSYTKGRDIYDLLWYLSDPTWPSPNLILLNNALAQTNWNGGLLTEENWKEEIWKRLKALNWSGIVDDVRPFVEPSFNMNLLNLDNFGRILKD</sequence>
<name>A0A7X9FQC6_9DELT</name>
<organism evidence="1 2">
    <name type="scientific">SAR324 cluster bacterium</name>
    <dbReference type="NCBI Taxonomy" id="2024889"/>
    <lineage>
        <taxon>Bacteria</taxon>
        <taxon>Deltaproteobacteria</taxon>
        <taxon>SAR324 cluster</taxon>
    </lineage>
</organism>
<dbReference type="InterPro" id="IPR014942">
    <property type="entry name" value="AbiEii"/>
</dbReference>